<proteinExistence type="predicted"/>
<organism evidence="2 3">
    <name type="scientific">Neomesorhizobium albiziae</name>
    <dbReference type="NCBI Taxonomy" id="335020"/>
    <lineage>
        <taxon>Bacteria</taxon>
        <taxon>Pseudomonadati</taxon>
        <taxon>Pseudomonadota</taxon>
        <taxon>Alphaproteobacteria</taxon>
        <taxon>Hyphomicrobiales</taxon>
        <taxon>Phyllobacteriaceae</taxon>
        <taxon>Neomesorhizobium</taxon>
    </lineage>
</organism>
<keyword evidence="3" id="KW-1185">Reference proteome</keyword>
<dbReference type="EMBL" id="FOSL01000022">
    <property type="protein sequence ID" value="SFL00583.1"/>
    <property type="molecule type" value="Genomic_DNA"/>
</dbReference>
<dbReference type="Proteomes" id="UP000323300">
    <property type="component" value="Unassembled WGS sequence"/>
</dbReference>
<gene>
    <name evidence="2" type="ORF">SAMN04488498_12270</name>
</gene>
<evidence type="ECO:0000313" key="2">
    <source>
        <dbReference type="EMBL" id="SFL00583.1"/>
    </source>
</evidence>
<name>A0A1I4E5N4_9HYPH</name>
<evidence type="ECO:0000256" key="1">
    <source>
        <dbReference type="SAM" id="SignalP"/>
    </source>
</evidence>
<dbReference type="OrthoDB" id="7870801at2"/>
<dbReference type="AlphaFoldDB" id="A0A1I4E5N4"/>
<feature type="signal peptide" evidence="1">
    <location>
        <begin position="1"/>
        <end position="19"/>
    </location>
</feature>
<sequence>MMRLLLAATVFLSAMPAHAITRYNSTSMSCDEVRGTIRQDGAAIMRYRSTRNPSLQLFGRYVLDDRFCRQSERAETVFIPSADRKSCPVYECKPFDIDDDFPVLRLHRFD</sequence>
<reference evidence="2 3" key="1">
    <citation type="submission" date="2016-10" db="EMBL/GenBank/DDBJ databases">
        <authorList>
            <person name="Varghese N."/>
            <person name="Submissions S."/>
        </authorList>
    </citation>
    <scope>NUCLEOTIDE SEQUENCE [LARGE SCALE GENOMIC DNA]</scope>
    <source>
        <strain evidence="2 3">DSM 21822</strain>
    </source>
</reference>
<protein>
    <recommendedName>
        <fullName evidence="4">KTSC domain-containing protein</fullName>
    </recommendedName>
</protein>
<accession>A0A1I4E5N4</accession>
<keyword evidence="1" id="KW-0732">Signal</keyword>
<evidence type="ECO:0000313" key="3">
    <source>
        <dbReference type="Proteomes" id="UP000323300"/>
    </source>
</evidence>
<evidence type="ECO:0008006" key="4">
    <source>
        <dbReference type="Google" id="ProtNLM"/>
    </source>
</evidence>
<feature type="chain" id="PRO_5009302691" description="KTSC domain-containing protein" evidence="1">
    <location>
        <begin position="20"/>
        <end position="110"/>
    </location>
</feature>